<sequence length="246" mass="28184">TVRLAHQYSILDQDREDQRICLESNEGPSWDHIWKIHVPFRIQFFLWKAIQDGIPTKANLWFGDSNWDTICPRCGVETETTTHALFFCTKNHEFWSNSALALDMRNWRYTDSVRQTLQRFFQLRGGMTGPPNFYDTIMYVIWMSRNELIFEQKRPEPAEALKRAKQFLITQDRTAPIPPRPVPPTPQASEGWHAINVDASWTKPGTPGGTGFTIKSHTSSLICAGYDSARAANPEEVEAIAVIRGM</sequence>
<dbReference type="Proteomes" id="UP000541444">
    <property type="component" value="Unassembled WGS sequence"/>
</dbReference>
<keyword evidence="3" id="KW-1185">Reference proteome</keyword>
<dbReference type="EMBL" id="JACGCM010000067">
    <property type="protein sequence ID" value="KAF6176589.1"/>
    <property type="molecule type" value="Genomic_DNA"/>
</dbReference>
<organism evidence="2 3">
    <name type="scientific">Kingdonia uniflora</name>
    <dbReference type="NCBI Taxonomy" id="39325"/>
    <lineage>
        <taxon>Eukaryota</taxon>
        <taxon>Viridiplantae</taxon>
        <taxon>Streptophyta</taxon>
        <taxon>Embryophyta</taxon>
        <taxon>Tracheophyta</taxon>
        <taxon>Spermatophyta</taxon>
        <taxon>Magnoliopsida</taxon>
        <taxon>Ranunculales</taxon>
        <taxon>Circaeasteraceae</taxon>
        <taxon>Kingdonia</taxon>
    </lineage>
</organism>
<dbReference type="OrthoDB" id="696485at2759"/>
<evidence type="ECO:0000313" key="2">
    <source>
        <dbReference type="EMBL" id="KAF6176589.1"/>
    </source>
</evidence>
<evidence type="ECO:0000313" key="3">
    <source>
        <dbReference type="Proteomes" id="UP000541444"/>
    </source>
</evidence>
<feature type="non-terminal residue" evidence="2">
    <location>
        <position position="246"/>
    </location>
</feature>
<protein>
    <recommendedName>
        <fullName evidence="1">Reverse transcriptase zinc-binding domain-containing protein</fullName>
    </recommendedName>
</protein>
<dbReference type="Pfam" id="PF13966">
    <property type="entry name" value="zf-RVT"/>
    <property type="match status" value="1"/>
</dbReference>
<accession>A0A7J7PAY1</accession>
<reference evidence="2 3" key="1">
    <citation type="journal article" date="2020" name="IScience">
        <title>Genome Sequencing of the Endangered Kingdonia uniflora (Circaeasteraceae, Ranunculales) Reveals Potential Mechanisms of Evolutionary Specialization.</title>
        <authorList>
            <person name="Sun Y."/>
            <person name="Deng T."/>
            <person name="Zhang A."/>
            <person name="Moore M.J."/>
            <person name="Landis J.B."/>
            <person name="Lin N."/>
            <person name="Zhang H."/>
            <person name="Zhang X."/>
            <person name="Huang J."/>
            <person name="Zhang X."/>
            <person name="Sun H."/>
            <person name="Wang H."/>
        </authorList>
    </citation>
    <scope>NUCLEOTIDE SEQUENCE [LARGE SCALE GENOMIC DNA]</scope>
    <source>
        <strain evidence="2">TB1705</strain>
        <tissue evidence="2">Leaf</tissue>
    </source>
</reference>
<feature type="domain" description="Reverse transcriptase zinc-binding" evidence="1">
    <location>
        <begin position="25"/>
        <end position="95"/>
    </location>
</feature>
<evidence type="ECO:0000259" key="1">
    <source>
        <dbReference type="Pfam" id="PF13966"/>
    </source>
</evidence>
<dbReference type="AlphaFoldDB" id="A0A7J7PAY1"/>
<dbReference type="InterPro" id="IPR026960">
    <property type="entry name" value="RVT-Znf"/>
</dbReference>
<gene>
    <name evidence="2" type="ORF">GIB67_034451</name>
</gene>
<name>A0A7J7PAY1_9MAGN</name>
<proteinExistence type="predicted"/>
<comment type="caution">
    <text evidence="2">The sequence shown here is derived from an EMBL/GenBank/DDBJ whole genome shotgun (WGS) entry which is preliminary data.</text>
</comment>